<dbReference type="Proteomes" id="UP000694257">
    <property type="component" value="Chromosome"/>
</dbReference>
<dbReference type="Pfam" id="PF01979">
    <property type="entry name" value="Amidohydro_1"/>
    <property type="match status" value="1"/>
</dbReference>
<dbReference type="InterPro" id="IPR051781">
    <property type="entry name" value="Metallo-dep_Hydrolase"/>
</dbReference>
<dbReference type="PANTHER" id="PTHR43135:SF3">
    <property type="entry name" value="ALPHA-D-RIBOSE 1-METHYLPHOSPHONATE 5-TRIPHOSPHATE DIPHOSPHATASE"/>
    <property type="match status" value="1"/>
</dbReference>
<organism evidence="2 3">
    <name type="scientific">Nocardia iowensis</name>
    <dbReference type="NCBI Taxonomy" id="204891"/>
    <lineage>
        <taxon>Bacteria</taxon>
        <taxon>Bacillati</taxon>
        <taxon>Actinomycetota</taxon>
        <taxon>Actinomycetes</taxon>
        <taxon>Mycobacteriales</taxon>
        <taxon>Nocardiaceae</taxon>
        <taxon>Nocardia</taxon>
    </lineage>
</organism>
<evidence type="ECO:0000313" key="3">
    <source>
        <dbReference type="Proteomes" id="UP000694257"/>
    </source>
</evidence>
<accession>A0ABX8RHS1</accession>
<name>A0ABX8RHS1_NOCIO</name>
<proteinExistence type="predicted"/>
<gene>
    <name evidence="2" type="ORF">KV110_26870</name>
</gene>
<dbReference type="PANTHER" id="PTHR43135">
    <property type="entry name" value="ALPHA-D-RIBOSE 1-METHYLPHOSPHONATE 5-TRIPHOSPHATE DIPHOSPHATASE"/>
    <property type="match status" value="1"/>
</dbReference>
<dbReference type="InterPro" id="IPR006680">
    <property type="entry name" value="Amidohydro-rel"/>
</dbReference>
<protein>
    <submittedName>
        <fullName evidence="2">Amidohydrolase family protein</fullName>
    </submittedName>
</protein>
<reference evidence="2 3" key="1">
    <citation type="submission" date="2021-07" db="EMBL/GenBank/DDBJ databases">
        <title>Whole Genome Sequence of Nocardia Iowensis.</title>
        <authorList>
            <person name="Lamm A."/>
            <person name="Collins-Fairclough A.M."/>
            <person name="Bunk B."/>
            <person name="Sproer C."/>
        </authorList>
    </citation>
    <scope>NUCLEOTIDE SEQUENCE [LARGE SCALE GENOMIC DNA]</scope>
    <source>
        <strain evidence="2 3">NRRL 5646</strain>
    </source>
</reference>
<dbReference type="EMBL" id="CP078145">
    <property type="protein sequence ID" value="QXN89155.1"/>
    <property type="molecule type" value="Genomic_DNA"/>
</dbReference>
<keyword evidence="3" id="KW-1185">Reference proteome</keyword>
<evidence type="ECO:0000259" key="1">
    <source>
        <dbReference type="Pfam" id="PF01979"/>
    </source>
</evidence>
<dbReference type="RefSeq" id="WP_218470034.1">
    <property type="nucleotide sequence ID" value="NZ_BAABJN010000003.1"/>
</dbReference>
<feature type="domain" description="Amidohydrolase-related" evidence="1">
    <location>
        <begin position="97"/>
        <end position="469"/>
    </location>
</feature>
<sequence>MREIDRSEFLAWMAKGAVGAIAGGVLSSLAGRAAGADPGPSAPVTVLAGATVIDGTGAPPMPDTTVVLVGDRIVAVGRFPEIPLPPEVRMLDLAGKFVIPGLWDMHTHIADAERTFLPLHVVHGVTGIREMWGFPHTRDLRRRIDEGQLLGPRMVFAGNIIDGPPGIWPGSEVVATEAEARAAVRRTKESQADFVKVYSLLSRETLTAIADESRKVGLPFAGHVPHRIPVAEAVELGQHTIEHMYGMQLSTSTRTSEFYAEIEANWSDPKVEMARRGSMEREAGETYSPERAAALFDRMIQQGTWQSPTITVEQRYLTGAPTQGPDASEMLRYMPGFIQQFWTARGTGEGQPSDAEIAMAQQNFQARLRLIAAMNAAGVGIVAGTDAGNPFVFPGASLHEELAWLVLAGLSPMQALQAATVNAARCVGLEHVSGTIGVGKYADLVVLDRDPLADIGNTRRIHAVVSRGRYLSDQDRARILREVEVAAAEDDGAVLPSGGMLPHCCSHGR</sequence>
<evidence type="ECO:0000313" key="2">
    <source>
        <dbReference type="EMBL" id="QXN89155.1"/>
    </source>
</evidence>